<name>A0A8E2EEH5_9PEZI</name>
<protein>
    <submittedName>
        <fullName evidence="1">Uncharacterized protein</fullName>
    </submittedName>
</protein>
<sequence length="198" mass="22118">MTVPSSAKSAKNKLWTYTVTRARKTNVVKSEALISPFGKQISCTYTHGPTHESLSFQGTDDRNYEWRSSSHLSTVNGSRYDVLRHALFLVTSNNGPEIIVADHTHWDGFLTMVSCPDEALYIRSQGVDATMIVATLQVLKDWEMESCREERRKDPVGVEMTAADARMRDLGRVAYWRESDFNSYTGAEVGQSLGSSVG</sequence>
<gene>
    <name evidence="1" type="ORF">K432DRAFT_293585</name>
</gene>
<dbReference type="OrthoDB" id="661148at2759"/>
<organism evidence="1 2">
    <name type="scientific">Lepidopterella palustris CBS 459.81</name>
    <dbReference type="NCBI Taxonomy" id="1314670"/>
    <lineage>
        <taxon>Eukaryota</taxon>
        <taxon>Fungi</taxon>
        <taxon>Dikarya</taxon>
        <taxon>Ascomycota</taxon>
        <taxon>Pezizomycotina</taxon>
        <taxon>Dothideomycetes</taxon>
        <taxon>Pleosporomycetidae</taxon>
        <taxon>Mytilinidiales</taxon>
        <taxon>Argynnaceae</taxon>
        <taxon>Lepidopterella</taxon>
    </lineage>
</organism>
<accession>A0A8E2EEH5</accession>
<proteinExistence type="predicted"/>
<dbReference type="Proteomes" id="UP000250266">
    <property type="component" value="Unassembled WGS sequence"/>
</dbReference>
<dbReference type="AlphaFoldDB" id="A0A8E2EEH5"/>
<keyword evidence="2" id="KW-1185">Reference proteome</keyword>
<evidence type="ECO:0000313" key="2">
    <source>
        <dbReference type="Proteomes" id="UP000250266"/>
    </source>
</evidence>
<evidence type="ECO:0000313" key="1">
    <source>
        <dbReference type="EMBL" id="OCK82275.1"/>
    </source>
</evidence>
<dbReference type="EMBL" id="KV744893">
    <property type="protein sequence ID" value="OCK82275.1"/>
    <property type="molecule type" value="Genomic_DNA"/>
</dbReference>
<reference evidence="1 2" key="1">
    <citation type="journal article" date="2016" name="Nat. Commun.">
        <title>Ectomycorrhizal ecology is imprinted in the genome of the dominant symbiotic fungus Cenococcum geophilum.</title>
        <authorList>
            <consortium name="DOE Joint Genome Institute"/>
            <person name="Peter M."/>
            <person name="Kohler A."/>
            <person name="Ohm R.A."/>
            <person name="Kuo A."/>
            <person name="Krutzmann J."/>
            <person name="Morin E."/>
            <person name="Arend M."/>
            <person name="Barry K.W."/>
            <person name="Binder M."/>
            <person name="Choi C."/>
            <person name="Clum A."/>
            <person name="Copeland A."/>
            <person name="Grisel N."/>
            <person name="Haridas S."/>
            <person name="Kipfer T."/>
            <person name="LaButti K."/>
            <person name="Lindquist E."/>
            <person name="Lipzen A."/>
            <person name="Maire R."/>
            <person name="Meier B."/>
            <person name="Mihaltcheva S."/>
            <person name="Molinier V."/>
            <person name="Murat C."/>
            <person name="Poggeler S."/>
            <person name="Quandt C.A."/>
            <person name="Sperisen C."/>
            <person name="Tritt A."/>
            <person name="Tisserant E."/>
            <person name="Crous P.W."/>
            <person name="Henrissat B."/>
            <person name="Nehls U."/>
            <person name="Egli S."/>
            <person name="Spatafora J.W."/>
            <person name="Grigoriev I.V."/>
            <person name="Martin F.M."/>
        </authorList>
    </citation>
    <scope>NUCLEOTIDE SEQUENCE [LARGE SCALE GENOMIC DNA]</scope>
    <source>
        <strain evidence="1 2">CBS 459.81</strain>
    </source>
</reference>